<protein>
    <submittedName>
        <fullName evidence="2">Uncharacterized protein</fullName>
    </submittedName>
</protein>
<gene>
    <name evidence="2" type="ORF">DILT_LOCUS10867</name>
</gene>
<accession>A0A3P7PAP3</accession>
<keyword evidence="3" id="KW-1185">Reference proteome</keyword>
<evidence type="ECO:0000256" key="1">
    <source>
        <dbReference type="SAM" id="Phobius"/>
    </source>
</evidence>
<dbReference type="EMBL" id="UYRU01061200">
    <property type="protein sequence ID" value="VDN15036.1"/>
    <property type="molecule type" value="Genomic_DNA"/>
</dbReference>
<evidence type="ECO:0000313" key="2">
    <source>
        <dbReference type="EMBL" id="VDN15036.1"/>
    </source>
</evidence>
<keyword evidence="1" id="KW-0812">Transmembrane</keyword>
<proteinExistence type="predicted"/>
<keyword evidence="1" id="KW-0472">Membrane</keyword>
<feature type="transmembrane region" description="Helical" evidence="1">
    <location>
        <begin position="126"/>
        <end position="149"/>
    </location>
</feature>
<sequence length="158" mass="18232">MIGCAFPLRLNDEVKEVCRPILIQVYAKRDEEMYGTFPPSPKGWKQIPIEGSRTRGWKWREGSSQHYQCDLYFLWNMTNEIIRKDPPDDNIPIVLWHTLIYLAIKIVAYEAVAVEPDIAGYVWGNIVVIILCLEAVVWVPLSILVNSYVSACMFDVQK</sequence>
<keyword evidence="1" id="KW-1133">Transmembrane helix</keyword>
<reference evidence="2 3" key="1">
    <citation type="submission" date="2018-11" db="EMBL/GenBank/DDBJ databases">
        <authorList>
            <consortium name="Pathogen Informatics"/>
        </authorList>
    </citation>
    <scope>NUCLEOTIDE SEQUENCE [LARGE SCALE GENOMIC DNA]</scope>
</reference>
<dbReference type="AlphaFoldDB" id="A0A3P7PAP3"/>
<feature type="transmembrane region" description="Helical" evidence="1">
    <location>
        <begin position="93"/>
        <end position="114"/>
    </location>
</feature>
<name>A0A3P7PAP3_DIBLA</name>
<organism evidence="2 3">
    <name type="scientific">Dibothriocephalus latus</name>
    <name type="common">Fish tapeworm</name>
    <name type="synonym">Diphyllobothrium latum</name>
    <dbReference type="NCBI Taxonomy" id="60516"/>
    <lineage>
        <taxon>Eukaryota</taxon>
        <taxon>Metazoa</taxon>
        <taxon>Spiralia</taxon>
        <taxon>Lophotrochozoa</taxon>
        <taxon>Platyhelminthes</taxon>
        <taxon>Cestoda</taxon>
        <taxon>Eucestoda</taxon>
        <taxon>Diphyllobothriidea</taxon>
        <taxon>Diphyllobothriidae</taxon>
        <taxon>Dibothriocephalus</taxon>
    </lineage>
</organism>
<evidence type="ECO:0000313" key="3">
    <source>
        <dbReference type="Proteomes" id="UP000281553"/>
    </source>
</evidence>
<dbReference type="Proteomes" id="UP000281553">
    <property type="component" value="Unassembled WGS sequence"/>
</dbReference>